<dbReference type="AlphaFoldDB" id="A0A183BIR6"/>
<proteinExistence type="predicted"/>
<keyword evidence="1" id="KW-1185">Reference proteome</keyword>
<reference evidence="1" key="1">
    <citation type="submission" date="2014-05" db="EMBL/GenBank/DDBJ databases">
        <title>The genome and life-stage specific transcriptomes of Globodera pallida elucidate key aspects of plant parasitism by a cyst nematode.</title>
        <authorList>
            <person name="Cotton J.A."/>
            <person name="Lilley C.J."/>
            <person name="Jones L.M."/>
            <person name="Kikuchi T."/>
            <person name="Reid A.J."/>
            <person name="Thorpe P."/>
            <person name="Tsai I.J."/>
            <person name="Beasley H."/>
            <person name="Blok V."/>
            <person name="Cock P.J.A."/>
            <person name="Van den Akker S.E."/>
            <person name="Holroyd N."/>
            <person name="Hunt M."/>
            <person name="Mantelin S."/>
            <person name="Naghra H."/>
            <person name="Pain A."/>
            <person name="Palomares-Rius J.E."/>
            <person name="Zarowiecki M."/>
            <person name="Berriman M."/>
            <person name="Jones J.T."/>
            <person name="Urwin P.E."/>
        </authorList>
    </citation>
    <scope>NUCLEOTIDE SEQUENCE [LARGE SCALE GENOMIC DNA]</scope>
    <source>
        <strain evidence="1">Lindley</strain>
    </source>
</reference>
<reference evidence="2" key="2">
    <citation type="submission" date="2016-06" db="UniProtKB">
        <authorList>
            <consortium name="WormBaseParasite"/>
        </authorList>
    </citation>
    <scope>IDENTIFICATION</scope>
</reference>
<name>A0A183BIR6_GLOPA</name>
<protein>
    <submittedName>
        <fullName evidence="2">Phage protein</fullName>
    </submittedName>
</protein>
<dbReference type="WBParaSite" id="GPLIN_000049500">
    <property type="protein sequence ID" value="GPLIN_000049500"/>
    <property type="gene ID" value="GPLIN_000049500"/>
</dbReference>
<evidence type="ECO:0000313" key="1">
    <source>
        <dbReference type="Proteomes" id="UP000050741"/>
    </source>
</evidence>
<sequence length="67" mass="8070">MIECFKREDNPTSYWGYWEDTDQDPIHIDDIQCVKPFMPKFKSKNVENSHQNSNWSIGYVRPKYKSP</sequence>
<dbReference type="Proteomes" id="UP000050741">
    <property type="component" value="Unassembled WGS sequence"/>
</dbReference>
<evidence type="ECO:0000313" key="2">
    <source>
        <dbReference type="WBParaSite" id="GPLIN_000049500"/>
    </source>
</evidence>
<accession>A0A183BIR6</accession>
<organism evidence="1 2">
    <name type="scientific">Globodera pallida</name>
    <name type="common">Potato cyst nematode worm</name>
    <name type="synonym">Heterodera pallida</name>
    <dbReference type="NCBI Taxonomy" id="36090"/>
    <lineage>
        <taxon>Eukaryota</taxon>
        <taxon>Metazoa</taxon>
        <taxon>Ecdysozoa</taxon>
        <taxon>Nematoda</taxon>
        <taxon>Chromadorea</taxon>
        <taxon>Rhabditida</taxon>
        <taxon>Tylenchina</taxon>
        <taxon>Tylenchomorpha</taxon>
        <taxon>Tylenchoidea</taxon>
        <taxon>Heteroderidae</taxon>
        <taxon>Heteroderinae</taxon>
        <taxon>Globodera</taxon>
    </lineage>
</organism>